<accession>A0AAD4SP77</accession>
<dbReference type="Proteomes" id="UP001202328">
    <property type="component" value="Unassembled WGS sequence"/>
</dbReference>
<organism evidence="2 3">
    <name type="scientific">Papaver atlanticum</name>
    <dbReference type="NCBI Taxonomy" id="357466"/>
    <lineage>
        <taxon>Eukaryota</taxon>
        <taxon>Viridiplantae</taxon>
        <taxon>Streptophyta</taxon>
        <taxon>Embryophyta</taxon>
        <taxon>Tracheophyta</taxon>
        <taxon>Spermatophyta</taxon>
        <taxon>Magnoliopsida</taxon>
        <taxon>Ranunculales</taxon>
        <taxon>Papaveraceae</taxon>
        <taxon>Papaveroideae</taxon>
        <taxon>Papaver</taxon>
    </lineage>
</organism>
<dbReference type="AlphaFoldDB" id="A0AAD4SP77"/>
<keyword evidence="3" id="KW-1185">Reference proteome</keyword>
<comment type="caution">
    <text evidence="2">The sequence shown here is derived from an EMBL/GenBank/DDBJ whole genome shotgun (WGS) entry which is preliminary data.</text>
</comment>
<reference evidence="2" key="1">
    <citation type="submission" date="2022-04" db="EMBL/GenBank/DDBJ databases">
        <title>A functionally conserved STORR gene fusion in Papaver species that diverged 16.8 million years ago.</title>
        <authorList>
            <person name="Catania T."/>
        </authorList>
    </citation>
    <scope>NUCLEOTIDE SEQUENCE</scope>
    <source>
        <strain evidence="2">S-188037</strain>
    </source>
</reference>
<dbReference type="EMBL" id="JAJJMB010009041">
    <property type="protein sequence ID" value="KAI3916879.1"/>
    <property type="molecule type" value="Genomic_DNA"/>
</dbReference>
<gene>
    <name evidence="2" type="ORF">MKW98_014340</name>
</gene>
<evidence type="ECO:0000313" key="3">
    <source>
        <dbReference type="Proteomes" id="UP001202328"/>
    </source>
</evidence>
<feature type="region of interest" description="Disordered" evidence="1">
    <location>
        <begin position="1"/>
        <end position="25"/>
    </location>
</feature>
<feature type="compositionally biased region" description="Low complexity" evidence="1">
    <location>
        <begin position="8"/>
        <end position="22"/>
    </location>
</feature>
<evidence type="ECO:0000256" key="1">
    <source>
        <dbReference type="SAM" id="MobiDB-lite"/>
    </source>
</evidence>
<proteinExistence type="predicted"/>
<sequence>MSNRHKYLSSSKSKSLLRGSKGVNRRRNPWTKHITISEKAFKEQSICLVLSASVTRDVQRVVFRKLWTKWIVTQILCSVLIGTRNLSKLQKVWQGGEAINCT</sequence>
<protein>
    <submittedName>
        <fullName evidence="2">Uncharacterized protein</fullName>
    </submittedName>
</protein>
<name>A0AAD4SP77_9MAGN</name>
<evidence type="ECO:0000313" key="2">
    <source>
        <dbReference type="EMBL" id="KAI3916879.1"/>
    </source>
</evidence>